<comment type="similarity">
    <text evidence="2">Belongs to the PGAP2 family.</text>
</comment>
<comment type="subcellular location">
    <subcellularLocation>
        <location evidence="1">Golgi apparatus membrane</location>
        <topology evidence="1">Multi-pass membrane protein</topology>
    </subcellularLocation>
</comment>
<reference evidence="10 11" key="1">
    <citation type="journal article" date="2013" name="Nature">
        <title>Insights into bilaterian evolution from three spiralian genomes.</title>
        <authorList>
            <person name="Simakov O."/>
            <person name="Marletaz F."/>
            <person name="Cho S.J."/>
            <person name="Edsinger-Gonzales E."/>
            <person name="Havlak P."/>
            <person name="Hellsten U."/>
            <person name="Kuo D.H."/>
            <person name="Larsson T."/>
            <person name="Lv J."/>
            <person name="Arendt D."/>
            <person name="Savage R."/>
            <person name="Osoegawa K."/>
            <person name="de Jong P."/>
            <person name="Grimwood J."/>
            <person name="Chapman J.A."/>
            <person name="Shapiro H."/>
            <person name="Aerts A."/>
            <person name="Otillar R.P."/>
            <person name="Terry A.Y."/>
            <person name="Boore J.L."/>
            <person name="Grigoriev I.V."/>
            <person name="Lindberg D.R."/>
            <person name="Seaver E.C."/>
            <person name="Weisblat D.A."/>
            <person name="Putnam N.H."/>
            <person name="Rokhsar D.S."/>
        </authorList>
    </citation>
    <scope>NUCLEOTIDE SEQUENCE [LARGE SCALE GENOMIC DNA]</scope>
</reference>
<dbReference type="AlphaFoldDB" id="V4BXF5"/>
<gene>
    <name evidence="10" type="ORF">LOTGIDRAFT_203082</name>
</gene>
<feature type="transmembrane region" description="Helical" evidence="8">
    <location>
        <begin position="21"/>
        <end position="40"/>
    </location>
</feature>
<dbReference type="PANTHER" id="PTHR12892:SF11">
    <property type="entry name" value="POST-GPI ATTACHMENT TO PROTEINS FACTOR 2"/>
    <property type="match status" value="1"/>
</dbReference>
<evidence type="ECO:0000256" key="1">
    <source>
        <dbReference type="ARBA" id="ARBA00004653"/>
    </source>
</evidence>
<feature type="transmembrane region" description="Helical" evidence="8">
    <location>
        <begin position="187"/>
        <end position="203"/>
    </location>
</feature>
<dbReference type="PANTHER" id="PTHR12892">
    <property type="entry name" value="FGF RECEPTOR ACTIVATING PROTEIN 1"/>
    <property type="match status" value="1"/>
</dbReference>
<feature type="transmembrane region" description="Helical" evidence="8">
    <location>
        <begin position="144"/>
        <end position="166"/>
    </location>
</feature>
<evidence type="ECO:0000256" key="2">
    <source>
        <dbReference type="ARBA" id="ARBA00007414"/>
    </source>
</evidence>
<dbReference type="STRING" id="225164.V4BXF5"/>
<feature type="transmembrane region" description="Helical" evidence="8">
    <location>
        <begin position="107"/>
        <end position="132"/>
    </location>
</feature>
<sequence length="261" mass="30058">MYANQGLPQSLFKVSIPKITTISCILPMFATTFCVTYSIINNFEQSTLTHCQVYNFLPSISAAIGDFRPQVYVWRLCIALHSGPRFLLAMIYYGFHTTIKLGRSNEHYMTLAAVSSLSHITEIVALLGLSYISSSDNFGIHKLFFITFMLCAYVHMVLTMIIFYWGRTQNGRQLTYMESKSFKWKKILFGINLGVFLLAMYFYNQHMNYCQNNVYSYFAFCEYIVIFSNIGYHGTAILDFKPQSLLVQAPVKNYSELEEVL</sequence>
<feature type="transmembrane region" description="Helical" evidence="8">
    <location>
        <begin position="72"/>
        <end position="95"/>
    </location>
</feature>
<evidence type="ECO:0000256" key="7">
    <source>
        <dbReference type="ARBA" id="ARBA00023136"/>
    </source>
</evidence>
<dbReference type="OrthoDB" id="68581at2759"/>
<keyword evidence="11" id="KW-1185">Reference proteome</keyword>
<dbReference type="Pfam" id="PF10277">
    <property type="entry name" value="Frag1"/>
    <property type="match status" value="1"/>
</dbReference>
<dbReference type="GO" id="GO:0000139">
    <property type="term" value="C:Golgi membrane"/>
    <property type="evidence" value="ECO:0007669"/>
    <property type="project" value="UniProtKB-SubCell"/>
</dbReference>
<evidence type="ECO:0000256" key="6">
    <source>
        <dbReference type="ARBA" id="ARBA00023034"/>
    </source>
</evidence>
<keyword evidence="6" id="KW-0333">Golgi apparatus</keyword>
<dbReference type="KEGG" id="lgi:LOTGIDRAFT_203082"/>
<proteinExistence type="inferred from homology"/>
<keyword evidence="3" id="KW-0337">GPI-anchor biosynthesis</keyword>
<evidence type="ECO:0000256" key="8">
    <source>
        <dbReference type="SAM" id="Phobius"/>
    </source>
</evidence>
<feature type="domain" description="CWH43-like N-terminal" evidence="9">
    <location>
        <begin position="21"/>
        <end position="242"/>
    </location>
</feature>
<dbReference type="OMA" id="CVIWSIL"/>
<evidence type="ECO:0000256" key="3">
    <source>
        <dbReference type="ARBA" id="ARBA00022502"/>
    </source>
</evidence>
<keyword evidence="5 8" id="KW-1133">Transmembrane helix</keyword>
<dbReference type="HOGENOM" id="CLU_061191_1_0_1"/>
<keyword evidence="4 8" id="KW-0812">Transmembrane</keyword>
<dbReference type="InterPro" id="IPR019402">
    <property type="entry name" value="CWH43_N"/>
</dbReference>
<evidence type="ECO:0000313" key="10">
    <source>
        <dbReference type="EMBL" id="ESO93779.1"/>
    </source>
</evidence>
<dbReference type="CTD" id="20245578"/>
<evidence type="ECO:0000256" key="4">
    <source>
        <dbReference type="ARBA" id="ARBA00022692"/>
    </source>
</evidence>
<dbReference type="GO" id="GO:0006506">
    <property type="term" value="P:GPI anchor biosynthetic process"/>
    <property type="evidence" value="ECO:0007669"/>
    <property type="project" value="UniProtKB-KW"/>
</dbReference>
<protein>
    <recommendedName>
        <fullName evidence="9">CWH43-like N-terminal domain-containing protein</fullName>
    </recommendedName>
</protein>
<dbReference type="GO" id="GO:0005789">
    <property type="term" value="C:endoplasmic reticulum membrane"/>
    <property type="evidence" value="ECO:0007669"/>
    <property type="project" value="TreeGrafter"/>
</dbReference>
<name>V4BXF5_LOTGI</name>
<evidence type="ECO:0000259" key="9">
    <source>
        <dbReference type="Pfam" id="PF10277"/>
    </source>
</evidence>
<dbReference type="InterPro" id="IPR039545">
    <property type="entry name" value="PGAP2"/>
</dbReference>
<accession>V4BXF5</accession>
<organism evidence="10 11">
    <name type="scientific">Lottia gigantea</name>
    <name type="common">Giant owl limpet</name>
    <dbReference type="NCBI Taxonomy" id="225164"/>
    <lineage>
        <taxon>Eukaryota</taxon>
        <taxon>Metazoa</taxon>
        <taxon>Spiralia</taxon>
        <taxon>Lophotrochozoa</taxon>
        <taxon>Mollusca</taxon>
        <taxon>Gastropoda</taxon>
        <taxon>Patellogastropoda</taxon>
        <taxon>Lottioidea</taxon>
        <taxon>Lottiidae</taxon>
        <taxon>Lottia</taxon>
    </lineage>
</organism>
<dbReference type="RefSeq" id="XP_009055405.1">
    <property type="nucleotide sequence ID" value="XM_009057157.1"/>
</dbReference>
<dbReference type="Proteomes" id="UP000030746">
    <property type="component" value="Unassembled WGS sequence"/>
</dbReference>
<evidence type="ECO:0000256" key="5">
    <source>
        <dbReference type="ARBA" id="ARBA00022989"/>
    </source>
</evidence>
<dbReference type="GeneID" id="20245578"/>
<dbReference type="EMBL" id="KB201890">
    <property type="protein sequence ID" value="ESO93779.1"/>
    <property type="molecule type" value="Genomic_DNA"/>
</dbReference>
<keyword evidence="7 8" id="KW-0472">Membrane</keyword>
<feature type="transmembrane region" description="Helical" evidence="8">
    <location>
        <begin position="215"/>
        <end position="232"/>
    </location>
</feature>
<evidence type="ECO:0000313" key="11">
    <source>
        <dbReference type="Proteomes" id="UP000030746"/>
    </source>
</evidence>